<dbReference type="PANTHER" id="PTHR12526:SF510">
    <property type="entry name" value="D-INOSITOL 3-PHOSPHATE GLYCOSYLTRANSFERASE"/>
    <property type="match status" value="1"/>
</dbReference>
<sequence length="715" mass="78900">MRTPALLDMVSATQLAHALTAHVARDLGVRSISVKGPVLAEQKLRSPRTSTDADVLVDPDRVEELVEALKRRGWEERFVADVPRILDNHARTLSHSDWPCDIDVHHGFLGFLAPEREVFEALWERRRTMLIAGRPVTCADPVANTAMLALHCLRELHVPRNRAELEELAVAWSGERGDLDVEDLLGLAARTGSVETLSPFLSRIGVDSTLSPFDRAGFAAWTLHTASVEAGRAAAWLAAIADARWRERPRLLAKAILPPAIEYRLEHPEIGPSRLDFTRAVLQRGVNGIRALPLASVQIAQARRLQITASSQRRTDSEPAEAAPRRYGNRTTPSSTSAKGEDRMPKSVAIIGTRGYPSYYGGFETAVRRLAPYLAERGWDVTVYGRDGSTKDDDAGIDRRVTTRVTRGVESKSLSTLTYGLTACVDAVRRKPDVALVMNVANGFWLPLLRGRGIPTAVNVDGIEWDRAKWGRLAKNVFKSGAKATALFGDELIYDAVEIARRWKQDFKRDGTFIPYGGDDPGVLPPVEGFPHRGYILVVARFVPENTIVEFLNAAETLGDRWPVVIVGSSGYGGELDEHARRLASDKENVSWLGHVSDDRKLFSLWQHAGAYFHGHSVGGTNPALVQAMSCGAPTVARDTVYNREVLEDTAVFAQPDADSIIQAITELMEDSARQEQLSAEAYERGRSRYSWEVVCAGYEAVLDAQIAKRKERGR</sequence>
<gene>
    <name evidence="6" type="ORF">C1I63_11935</name>
</gene>
<organism evidence="6 7">
    <name type="scientific">Rathayibacter caricis DSM 15933</name>
    <dbReference type="NCBI Taxonomy" id="1328867"/>
    <lineage>
        <taxon>Bacteria</taxon>
        <taxon>Bacillati</taxon>
        <taxon>Actinomycetota</taxon>
        <taxon>Actinomycetes</taxon>
        <taxon>Micrococcales</taxon>
        <taxon>Microbacteriaceae</taxon>
        <taxon>Rathayibacter</taxon>
    </lineage>
</organism>
<feature type="region of interest" description="Disordered" evidence="3">
    <location>
        <begin position="308"/>
        <end position="346"/>
    </location>
</feature>
<dbReference type="Pfam" id="PF14907">
    <property type="entry name" value="NTP_transf_5"/>
    <property type="match status" value="1"/>
</dbReference>
<evidence type="ECO:0000313" key="7">
    <source>
        <dbReference type="Proteomes" id="UP000241085"/>
    </source>
</evidence>
<evidence type="ECO:0000259" key="4">
    <source>
        <dbReference type="Pfam" id="PF00534"/>
    </source>
</evidence>
<proteinExistence type="predicted"/>
<dbReference type="InterPro" id="IPR028098">
    <property type="entry name" value="Glyco_trans_4-like_N"/>
</dbReference>
<accession>A0A2T4UVD5</accession>
<evidence type="ECO:0000256" key="3">
    <source>
        <dbReference type="SAM" id="MobiDB-lite"/>
    </source>
</evidence>
<dbReference type="PANTHER" id="PTHR12526">
    <property type="entry name" value="GLYCOSYLTRANSFERASE"/>
    <property type="match status" value="1"/>
</dbReference>
<dbReference type="Pfam" id="PF00534">
    <property type="entry name" value="Glycos_transf_1"/>
    <property type="match status" value="1"/>
</dbReference>
<dbReference type="InterPro" id="IPR001296">
    <property type="entry name" value="Glyco_trans_1"/>
</dbReference>
<reference evidence="6 7" key="1">
    <citation type="submission" date="2018-03" db="EMBL/GenBank/DDBJ databases">
        <title>Bacteriophage NCPPB3778 and a type I-E CRISPR drive the evolution of the US Biological Select Agent, Rathayibacter toxicus.</title>
        <authorList>
            <person name="Davis E.W.II."/>
            <person name="Tabima J.F."/>
            <person name="Weisberg A.J."/>
            <person name="Dantas Lopes L."/>
            <person name="Wiseman M.S."/>
            <person name="Wiseman M.S."/>
            <person name="Pupko T."/>
            <person name="Belcher M.S."/>
            <person name="Sechler A.J."/>
            <person name="Tancos M.A."/>
            <person name="Schroeder B.K."/>
            <person name="Murray T.D."/>
            <person name="Luster D.G."/>
            <person name="Schneider W.L."/>
            <person name="Rogers E."/>
            <person name="Andreote F.D."/>
            <person name="Grunwald N.J."/>
            <person name="Putnam M.L."/>
            <person name="Chang J.H."/>
        </authorList>
    </citation>
    <scope>NUCLEOTIDE SEQUENCE [LARGE SCALE GENOMIC DNA]</scope>
    <source>
        <strain evidence="6 7">DSM 15933</strain>
    </source>
</reference>
<evidence type="ECO:0000256" key="1">
    <source>
        <dbReference type="ARBA" id="ARBA00022676"/>
    </source>
</evidence>
<dbReference type="GO" id="GO:0016757">
    <property type="term" value="F:glycosyltransferase activity"/>
    <property type="evidence" value="ECO:0007669"/>
    <property type="project" value="UniProtKB-KW"/>
</dbReference>
<evidence type="ECO:0000259" key="5">
    <source>
        <dbReference type="Pfam" id="PF13579"/>
    </source>
</evidence>
<name>A0A2T4UVD5_9MICO</name>
<keyword evidence="1" id="KW-0328">Glycosyltransferase</keyword>
<dbReference type="RefSeq" id="WP_107574926.1">
    <property type="nucleotide sequence ID" value="NZ_PZPL01000001.1"/>
</dbReference>
<feature type="compositionally biased region" description="Polar residues" evidence="3">
    <location>
        <begin position="329"/>
        <end position="338"/>
    </location>
</feature>
<keyword evidence="7" id="KW-1185">Reference proteome</keyword>
<feature type="domain" description="Glycosyl transferase family 1" evidence="4">
    <location>
        <begin position="534"/>
        <end position="685"/>
    </location>
</feature>
<dbReference type="InterPro" id="IPR039498">
    <property type="entry name" value="NTP_transf_5"/>
</dbReference>
<evidence type="ECO:0000256" key="2">
    <source>
        <dbReference type="ARBA" id="ARBA00022679"/>
    </source>
</evidence>
<evidence type="ECO:0000313" key="6">
    <source>
        <dbReference type="EMBL" id="PTL73485.1"/>
    </source>
</evidence>
<dbReference type="Gene3D" id="3.40.50.2000">
    <property type="entry name" value="Glycogen Phosphorylase B"/>
    <property type="match status" value="2"/>
</dbReference>
<dbReference type="SUPFAM" id="SSF53756">
    <property type="entry name" value="UDP-Glycosyltransferase/glycogen phosphorylase"/>
    <property type="match status" value="1"/>
</dbReference>
<feature type="domain" description="Glycosyltransferase subfamily 4-like N-terminal" evidence="5">
    <location>
        <begin position="361"/>
        <end position="479"/>
    </location>
</feature>
<dbReference type="AlphaFoldDB" id="A0A2T4UVD5"/>
<protein>
    <submittedName>
        <fullName evidence="6">Uncharacterized protein</fullName>
    </submittedName>
</protein>
<comment type="caution">
    <text evidence="6">The sequence shown here is derived from an EMBL/GenBank/DDBJ whole genome shotgun (WGS) entry which is preliminary data.</text>
</comment>
<dbReference type="EMBL" id="PZPL01000001">
    <property type="protein sequence ID" value="PTL73485.1"/>
    <property type="molecule type" value="Genomic_DNA"/>
</dbReference>
<dbReference type="Pfam" id="PF13579">
    <property type="entry name" value="Glyco_trans_4_4"/>
    <property type="match status" value="1"/>
</dbReference>
<dbReference type="Proteomes" id="UP000241085">
    <property type="component" value="Unassembled WGS sequence"/>
</dbReference>
<keyword evidence="2" id="KW-0808">Transferase</keyword>